<sequence length="102" mass="10871">MREHTSIAQMSIGDRPRERLLSVGIRRLRDVEVLAVIIGSGIRSCSSVELAARILHRTSGAAGLAEASLEQLLEVDGVGPALAMRIVAGSELSRRAARRAKG</sequence>
<dbReference type="Gene3D" id="1.10.150.20">
    <property type="entry name" value="5' to 3' exonuclease, C-terminal subdomain"/>
    <property type="match status" value="1"/>
</dbReference>
<accession>A0A931G618</accession>
<evidence type="ECO:0000259" key="1">
    <source>
        <dbReference type="Pfam" id="PF20582"/>
    </source>
</evidence>
<feature type="domain" description="UPF0758" evidence="1">
    <location>
        <begin position="7"/>
        <end position="83"/>
    </location>
</feature>
<dbReference type="EMBL" id="JADNYM010000014">
    <property type="protein sequence ID" value="MBG0740170.1"/>
    <property type="molecule type" value="Genomic_DNA"/>
</dbReference>
<dbReference type="PANTHER" id="PTHR30471">
    <property type="entry name" value="DNA REPAIR PROTEIN RADC"/>
    <property type="match status" value="1"/>
</dbReference>
<dbReference type="Proteomes" id="UP000655366">
    <property type="component" value="Unassembled WGS sequence"/>
</dbReference>
<protein>
    <recommendedName>
        <fullName evidence="1">UPF0758 domain-containing protein</fullName>
    </recommendedName>
</protein>
<keyword evidence="3" id="KW-1185">Reference proteome</keyword>
<dbReference type="SUPFAM" id="SSF47781">
    <property type="entry name" value="RuvA domain 2-like"/>
    <property type="match status" value="1"/>
</dbReference>
<dbReference type="InterPro" id="IPR046778">
    <property type="entry name" value="UPF0758_N"/>
</dbReference>
<dbReference type="InterPro" id="IPR001405">
    <property type="entry name" value="UPF0758"/>
</dbReference>
<dbReference type="Pfam" id="PF20582">
    <property type="entry name" value="UPF0758_N"/>
    <property type="match status" value="1"/>
</dbReference>
<comment type="caution">
    <text evidence="2">The sequence shown here is derived from an EMBL/GenBank/DDBJ whole genome shotgun (WGS) entry which is preliminary data.</text>
</comment>
<dbReference type="InterPro" id="IPR010994">
    <property type="entry name" value="RuvA_2-like"/>
</dbReference>
<organism evidence="2 3">
    <name type="scientific">Arthrobacter terrae</name>
    <dbReference type="NCBI Taxonomy" id="2935737"/>
    <lineage>
        <taxon>Bacteria</taxon>
        <taxon>Bacillati</taxon>
        <taxon>Actinomycetota</taxon>
        <taxon>Actinomycetes</taxon>
        <taxon>Micrococcales</taxon>
        <taxon>Micrococcaceae</taxon>
        <taxon>Arthrobacter</taxon>
    </lineage>
</organism>
<evidence type="ECO:0000313" key="2">
    <source>
        <dbReference type="EMBL" id="MBG0740170.1"/>
    </source>
</evidence>
<dbReference type="AlphaFoldDB" id="A0A931G618"/>
<dbReference type="RefSeq" id="WP_196397106.1">
    <property type="nucleotide sequence ID" value="NZ_JADNYM010000014.1"/>
</dbReference>
<proteinExistence type="predicted"/>
<gene>
    <name evidence="2" type="ORF">IV500_12345</name>
</gene>
<dbReference type="PANTHER" id="PTHR30471:SF3">
    <property type="entry name" value="UPF0758 PROTEIN YEES-RELATED"/>
    <property type="match status" value="1"/>
</dbReference>
<name>A0A931G618_9MICC</name>
<reference evidence="2 3" key="1">
    <citation type="submission" date="2020-11" db="EMBL/GenBank/DDBJ databases">
        <title>Arthrobacter antarcticus sp. nov., isolated from Antarctic Soil.</title>
        <authorList>
            <person name="Li J."/>
        </authorList>
    </citation>
    <scope>NUCLEOTIDE SEQUENCE [LARGE SCALE GENOMIC DNA]</scope>
    <source>
        <strain evidence="2 3">Z1-20</strain>
    </source>
</reference>
<evidence type="ECO:0000313" key="3">
    <source>
        <dbReference type="Proteomes" id="UP000655366"/>
    </source>
</evidence>